<dbReference type="PROSITE" id="PS51465">
    <property type="entry name" value="KAZAL_2"/>
    <property type="match status" value="2"/>
</dbReference>
<dbReference type="PANTHER" id="PTHR10913:SF45">
    <property type="entry name" value="FOLLISTATIN, ISOFORM A-RELATED"/>
    <property type="match status" value="1"/>
</dbReference>
<dbReference type="InterPro" id="IPR050653">
    <property type="entry name" value="Prot_Inhib_GrowthFact_Antg"/>
</dbReference>
<protein>
    <recommendedName>
        <fullName evidence="4">Kazal-like domain-containing protein</fullName>
    </recommendedName>
</protein>
<evidence type="ECO:0000256" key="3">
    <source>
        <dbReference type="ARBA" id="ARBA00023157"/>
    </source>
</evidence>
<dbReference type="InterPro" id="IPR036058">
    <property type="entry name" value="Kazal_dom_sf"/>
</dbReference>
<dbReference type="Pfam" id="PF07648">
    <property type="entry name" value="Kazal_2"/>
    <property type="match status" value="2"/>
</dbReference>
<keyword evidence="1" id="KW-0646">Protease inhibitor</keyword>
<reference evidence="5" key="1">
    <citation type="journal article" date="2023" name="Insect Mol. Biol.">
        <title>Genome sequencing provides insights into the evolution of gene families encoding plant cell wall-degrading enzymes in longhorned beetles.</title>
        <authorList>
            <person name="Shin N.R."/>
            <person name="Okamura Y."/>
            <person name="Kirsch R."/>
            <person name="Pauchet Y."/>
        </authorList>
    </citation>
    <scope>NUCLEOTIDE SEQUENCE</scope>
    <source>
        <strain evidence="5">RBIC_L_NR</strain>
    </source>
</reference>
<dbReference type="CDD" id="cd00104">
    <property type="entry name" value="KAZAL_FS"/>
    <property type="match status" value="2"/>
</dbReference>
<keyword evidence="2" id="KW-0722">Serine protease inhibitor</keyword>
<proteinExistence type="predicted"/>
<feature type="domain" description="Kazal-like" evidence="4">
    <location>
        <begin position="19"/>
        <end position="68"/>
    </location>
</feature>
<sequence>MKKNTCGQLVIQVPLHHCRTTALCNEKCTEDRNFVCGSDNKIYRSECEMKRDNCGKHIYVVPMKRCISGFQFKGCQKICPTYYDPVCGTDNMTYSNTCFLEIENCRSRSLVTMKHMGTCAEPVNEIPKNYLY</sequence>
<dbReference type="FunFam" id="3.30.60.30:FF:000042">
    <property type="entry name" value="Serine protease inhibitor dipetalogastin"/>
    <property type="match status" value="1"/>
</dbReference>
<accession>A0AAV8WQB8</accession>
<dbReference type="GO" id="GO:0005576">
    <property type="term" value="C:extracellular region"/>
    <property type="evidence" value="ECO:0007669"/>
    <property type="project" value="TreeGrafter"/>
</dbReference>
<evidence type="ECO:0000313" key="6">
    <source>
        <dbReference type="Proteomes" id="UP001162156"/>
    </source>
</evidence>
<dbReference type="Gene3D" id="3.30.60.30">
    <property type="match status" value="2"/>
</dbReference>
<dbReference type="SMART" id="SM00280">
    <property type="entry name" value="KAZAL"/>
    <property type="match status" value="2"/>
</dbReference>
<organism evidence="5 6">
    <name type="scientific">Rhamnusium bicolor</name>
    <dbReference type="NCBI Taxonomy" id="1586634"/>
    <lineage>
        <taxon>Eukaryota</taxon>
        <taxon>Metazoa</taxon>
        <taxon>Ecdysozoa</taxon>
        <taxon>Arthropoda</taxon>
        <taxon>Hexapoda</taxon>
        <taxon>Insecta</taxon>
        <taxon>Pterygota</taxon>
        <taxon>Neoptera</taxon>
        <taxon>Endopterygota</taxon>
        <taxon>Coleoptera</taxon>
        <taxon>Polyphaga</taxon>
        <taxon>Cucujiformia</taxon>
        <taxon>Chrysomeloidea</taxon>
        <taxon>Cerambycidae</taxon>
        <taxon>Lepturinae</taxon>
        <taxon>Rhagiini</taxon>
        <taxon>Rhamnusium</taxon>
    </lineage>
</organism>
<evidence type="ECO:0000256" key="2">
    <source>
        <dbReference type="ARBA" id="ARBA00022900"/>
    </source>
</evidence>
<keyword evidence="6" id="KW-1185">Reference proteome</keyword>
<dbReference type="SUPFAM" id="SSF100895">
    <property type="entry name" value="Kazal-type serine protease inhibitors"/>
    <property type="match status" value="2"/>
</dbReference>
<name>A0AAV8WQB8_9CUCU</name>
<dbReference type="AlphaFoldDB" id="A0AAV8WQB8"/>
<feature type="domain" description="Kazal-like" evidence="4">
    <location>
        <begin position="69"/>
        <end position="121"/>
    </location>
</feature>
<dbReference type="Proteomes" id="UP001162156">
    <property type="component" value="Unassembled WGS sequence"/>
</dbReference>
<dbReference type="GO" id="GO:0030154">
    <property type="term" value="P:cell differentiation"/>
    <property type="evidence" value="ECO:0007669"/>
    <property type="project" value="TreeGrafter"/>
</dbReference>
<comment type="caution">
    <text evidence="5">The sequence shown here is derived from an EMBL/GenBank/DDBJ whole genome shotgun (WGS) entry which is preliminary data.</text>
</comment>
<evidence type="ECO:0000313" key="5">
    <source>
        <dbReference type="EMBL" id="KAJ8928975.1"/>
    </source>
</evidence>
<dbReference type="PANTHER" id="PTHR10913">
    <property type="entry name" value="FOLLISTATIN-RELATED"/>
    <property type="match status" value="1"/>
</dbReference>
<evidence type="ECO:0000259" key="4">
    <source>
        <dbReference type="PROSITE" id="PS51465"/>
    </source>
</evidence>
<gene>
    <name evidence="5" type="ORF">NQ314_018391</name>
</gene>
<dbReference type="EMBL" id="JANEYF010005170">
    <property type="protein sequence ID" value="KAJ8928975.1"/>
    <property type="molecule type" value="Genomic_DNA"/>
</dbReference>
<evidence type="ECO:0000256" key="1">
    <source>
        <dbReference type="ARBA" id="ARBA00022690"/>
    </source>
</evidence>
<dbReference type="InterPro" id="IPR002350">
    <property type="entry name" value="Kazal_dom"/>
</dbReference>
<keyword evidence="3" id="KW-1015">Disulfide bond</keyword>